<protein>
    <submittedName>
        <fullName evidence="2">Helix-turn-helix domain-containing protein</fullName>
    </submittedName>
</protein>
<gene>
    <name evidence="2" type="ORF">ACFQ2X_11010</name>
</gene>
<keyword evidence="3" id="KW-1185">Reference proteome</keyword>
<dbReference type="Pfam" id="PF12728">
    <property type="entry name" value="HTH_17"/>
    <property type="match status" value="1"/>
</dbReference>
<comment type="caution">
    <text evidence="2">The sequence shown here is derived from an EMBL/GenBank/DDBJ whole genome shotgun (WGS) entry which is preliminary data.</text>
</comment>
<evidence type="ECO:0000313" key="3">
    <source>
        <dbReference type="Proteomes" id="UP001597264"/>
    </source>
</evidence>
<accession>A0ABW3UA20</accession>
<dbReference type="RefSeq" id="WP_230437305.1">
    <property type="nucleotide sequence ID" value="NZ_CP087715.1"/>
</dbReference>
<sequence>MNLLTTEQAAKFLFGPEGKKGTLDQWRYRKVGPKFRKVGKLVRYAEADLLEYLEQQARTGTSHQNLQTY</sequence>
<organism evidence="2 3">
    <name type="scientific">Microbulbifer celer</name>
    <dbReference type="NCBI Taxonomy" id="435905"/>
    <lineage>
        <taxon>Bacteria</taxon>
        <taxon>Pseudomonadati</taxon>
        <taxon>Pseudomonadota</taxon>
        <taxon>Gammaproteobacteria</taxon>
        <taxon>Cellvibrionales</taxon>
        <taxon>Microbulbiferaceae</taxon>
        <taxon>Microbulbifer</taxon>
    </lineage>
</organism>
<evidence type="ECO:0000259" key="1">
    <source>
        <dbReference type="Pfam" id="PF12728"/>
    </source>
</evidence>
<dbReference type="Proteomes" id="UP001597264">
    <property type="component" value="Unassembled WGS sequence"/>
</dbReference>
<reference evidence="3" key="1">
    <citation type="journal article" date="2019" name="Int. J. Syst. Evol. Microbiol.">
        <title>The Global Catalogue of Microorganisms (GCM) 10K type strain sequencing project: providing services to taxonomists for standard genome sequencing and annotation.</title>
        <authorList>
            <consortium name="The Broad Institute Genomics Platform"/>
            <consortium name="The Broad Institute Genome Sequencing Center for Infectious Disease"/>
            <person name="Wu L."/>
            <person name="Ma J."/>
        </authorList>
    </citation>
    <scope>NUCLEOTIDE SEQUENCE [LARGE SCALE GENOMIC DNA]</scope>
    <source>
        <strain evidence="3">CCUG 54356</strain>
    </source>
</reference>
<proteinExistence type="predicted"/>
<dbReference type="EMBL" id="JBHTLR010000008">
    <property type="protein sequence ID" value="MFD1217134.1"/>
    <property type="molecule type" value="Genomic_DNA"/>
</dbReference>
<evidence type="ECO:0000313" key="2">
    <source>
        <dbReference type="EMBL" id="MFD1217134.1"/>
    </source>
</evidence>
<feature type="domain" description="Helix-turn-helix" evidence="1">
    <location>
        <begin position="3"/>
        <end position="56"/>
    </location>
</feature>
<dbReference type="InterPro" id="IPR041657">
    <property type="entry name" value="HTH_17"/>
</dbReference>
<name>A0ABW3UA20_9GAMM</name>